<evidence type="ECO:0000256" key="2">
    <source>
        <dbReference type="ARBA" id="ARBA00022448"/>
    </source>
</evidence>
<keyword evidence="2" id="KW-0813">Transport</keyword>
<dbReference type="GO" id="GO:0005524">
    <property type="term" value="F:ATP binding"/>
    <property type="evidence" value="ECO:0007669"/>
    <property type="project" value="UniProtKB-KW"/>
</dbReference>
<dbReference type="SUPFAM" id="SSF52540">
    <property type="entry name" value="P-loop containing nucleoside triphosphate hydrolases"/>
    <property type="match status" value="1"/>
</dbReference>
<feature type="domain" description="ABC transporter" evidence="6">
    <location>
        <begin position="23"/>
        <end position="242"/>
    </location>
</feature>
<protein>
    <submittedName>
        <fullName evidence="7">Teichoic acids export ATP-binding protein TagH</fullName>
        <ecNumber evidence="7">3.6.3.40</ecNumber>
    </submittedName>
</protein>
<keyword evidence="3" id="KW-1003">Cell membrane</keyword>
<reference evidence="8" key="1">
    <citation type="journal article" date="2012" name="Stand. Genomic Sci.">
        <title>Genome sequence of strain HIMB624, a cultured representative from the OM43 clade of marine Betaproteobacteria.</title>
        <authorList>
            <person name="Huggett M.J."/>
            <person name="Hayakawa D.H."/>
            <person name="Rappe M.S."/>
        </authorList>
    </citation>
    <scope>NUCLEOTIDE SEQUENCE [LARGE SCALE GENOMIC DNA]</scope>
    <source>
        <strain evidence="8">KB13</strain>
    </source>
</reference>
<dbReference type="Pfam" id="PF00005">
    <property type="entry name" value="ABC_tran"/>
    <property type="match status" value="1"/>
</dbReference>
<dbReference type="Gene3D" id="3.40.50.300">
    <property type="entry name" value="P-loop containing nucleotide triphosphate hydrolases"/>
    <property type="match status" value="1"/>
</dbReference>
<proteinExistence type="inferred from homology"/>
<dbReference type="InterPro" id="IPR003593">
    <property type="entry name" value="AAA+_ATPase"/>
</dbReference>
<dbReference type="InterPro" id="IPR015860">
    <property type="entry name" value="ABC_transpr_TagH-like"/>
</dbReference>
<keyword evidence="5 7" id="KW-0067">ATP-binding</keyword>
<dbReference type="InterPro" id="IPR027417">
    <property type="entry name" value="P-loop_NTPase"/>
</dbReference>
<gene>
    <name evidence="7" type="ORF">KB13_1023</name>
</gene>
<sequence>MDILKVKKLHKKFEKRLVLGLKEFFININKNQYSKFNRKSALSDLNFNLKKGDSMAIFGHNGSGKSTLLSILSNTIVPSSGEIFINGNTSSMLDLSSGIELDLSGYENIFLYGSIVGKPYSHIKRDLDEIIQFSELGSAIHNQVKTYSSGMLARLAFSIIKTTEPDIFFIDEVFSVGDINFRKKCNDYFQAFRKNYGSIVFVTHNLDEAKMFCNKSLILNEGKQVFFGQIDEGIKKYKKIMS</sequence>
<dbReference type="GO" id="GO:0016020">
    <property type="term" value="C:membrane"/>
    <property type="evidence" value="ECO:0007669"/>
    <property type="project" value="InterPro"/>
</dbReference>
<evidence type="ECO:0000259" key="6">
    <source>
        <dbReference type="PROSITE" id="PS50893"/>
    </source>
</evidence>
<evidence type="ECO:0000256" key="5">
    <source>
        <dbReference type="ARBA" id="ARBA00022840"/>
    </source>
</evidence>
<keyword evidence="8" id="KW-1185">Reference proteome</keyword>
<dbReference type="eggNOG" id="COG1134">
    <property type="taxonomic scope" value="Bacteria"/>
</dbReference>
<dbReference type="EMBL" id="DS995299">
    <property type="protein sequence ID" value="EDZ64891.1"/>
    <property type="molecule type" value="Genomic_DNA"/>
</dbReference>
<dbReference type="PANTHER" id="PTHR46743:SF2">
    <property type="entry name" value="TEICHOIC ACIDS EXPORT ATP-BINDING PROTEIN TAGH"/>
    <property type="match status" value="1"/>
</dbReference>
<keyword evidence="4" id="KW-0547">Nucleotide-binding</keyword>
<dbReference type="CDD" id="cd03220">
    <property type="entry name" value="ABC_KpsT_Wzt"/>
    <property type="match status" value="1"/>
</dbReference>
<name>B6BTM0_9PROT</name>
<dbReference type="InterPro" id="IPR050683">
    <property type="entry name" value="Bact_Polysacc_Export_ATP-bd"/>
</dbReference>
<evidence type="ECO:0000256" key="3">
    <source>
        <dbReference type="ARBA" id="ARBA00022475"/>
    </source>
</evidence>
<evidence type="ECO:0000313" key="8">
    <source>
        <dbReference type="Proteomes" id="UP000004188"/>
    </source>
</evidence>
<organism evidence="7 8">
    <name type="scientific">beta proteobacterium KB13</name>
    <dbReference type="NCBI Taxonomy" id="314607"/>
    <lineage>
        <taxon>Bacteria</taxon>
        <taxon>Pseudomonadati</taxon>
        <taxon>Pseudomonadota</taxon>
        <taxon>Betaproteobacteria</taxon>
        <taxon>Nitrosomonadales</taxon>
        <taxon>OM43 clade</taxon>
    </lineage>
</organism>
<evidence type="ECO:0000313" key="7">
    <source>
        <dbReference type="EMBL" id="EDZ64891.1"/>
    </source>
</evidence>
<dbReference type="PROSITE" id="PS50893">
    <property type="entry name" value="ABC_TRANSPORTER_2"/>
    <property type="match status" value="1"/>
</dbReference>
<dbReference type="EC" id="3.6.3.40" evidence="7"/>
<dbReference type="AlphaFoldDB" id="B6BTM0"/>
<dbReference type="Proteomes" id="UP000004188">
    <property type="component" value="Unassembled WGS sequence"/>
</dbReference>
<comment type="similarity">
    <text evidence="1">Belongs to the ABC transporter superfamily.</text>
</comment>
<keyword evidence="3" id="KW-0472">Membrane</keyword>
<evidence type="ECO:0000256" key="1">
    <source>
        <dbReference type="ARBA" id="ARBA00005417"/>
    </source>
</evidence>
<accession>B6BTM0</accession>
<dbReference type="GO" id="GO:0140359">
    <property type="term" value="F:ABC-type transporter activity"/>
    <property type="evidence" value="ECO:0007669"/>
    <property type="project" value="InterPro"/>
</dbReference>
<evidence type="ECO:0000256" key="4">
    <source>
        <dbReference type="ARBA" id="ARBA00022741"/>
    </source>
</evidence>
<dbReference type="PANTHER" id="PTHR46743">
    <property type="entry name" value="TEICHOIC ACIDS EXPORT ATP-BINDING PROTEIN TAGH"/>
    <property type="match status" value="1"/>
</dbReference>
<dbReference type="STRING" id="314607.KB13_1023"/>
<dbReference type="GO" id="GO:0016887">
    <property type="term" value="F:ATP hydrolysis activity"/>
    <property type="evidence" value="ECO:0007669"/>
    <property type="project" value="InterPro"/>
</dbReference>
<keyword evidence="7" id="KW-0378">Hydrolase</keyword>
<dbReference type="SMART" id="SM00382">
    <property type="entry name" value="AAA"/>
    <property type="match status" value="1"/>
</dbReference>
<dbReference type="InterPro" id="IPR003439">
    <property type="entry name" value="ABC_transporter-like_ATP-bd"/>
</dbReference>
<dbReference type="HOGENOM" id="CLU_000604_1_2_4"/>